<comment type="subcellular location">
    <subcellularLocation>
        <location evidence="1">Nucleus</location>
    </subcellularLocation>
</comment>
<dbReference type="InterPro" id="IPR016177">
    <property type="entry name" value="DNA-bd_dom_sf"/>
</dbReference>
<evidence type="ECO:0000256" key="1">
    <source>
        <dbReference type="ARBA" id="ARBA00004123"/>
    </source>
</evidence>
<dbReference type="InterPro" id="IPR036955">
    <property type="entry name" value="AP2/ERF_dom_sf"/>
</dbReference>
<proteinExistence type="predicted"/>
<keyword evidence="9" id="KW-1185">Reference proteome</keyword>
<feature type="domain" description="AP2/ERF" evidence="7">
    <location>
        <begin position="334"/>
        <end position="397"/>
    </location>
</feature>
<dbReference type="AlphaFoldDB" id="A0A836BS76"/>
<evidence type="ECO:0000313" key="8">
    <source>
        <dbReference type="EMBL" id="KAG2487196.1"/>
    </source>
</evidence>
<dbReference type="SMART" id="SM00380">
    <property type="entry name" value="AP2"/>
    <property type="match status" value="1"/>
</dbReference>
<dbReference type="EMBL" id="JAEHOE010000100">
    <property type="protein sequence ID" value="KAG2487196.1"/>
    <property type="molecule type" value="Genomic_DNA"/>
</dbReference>
<sequence length="414" mass="43210">MLSMRACGLASGGARPCHAAPRLPAPRRLAPPGGPPLGRPSPWPRTLGGANDHIRQKGAAARKAQGSAGGAEEEGKAPPKVDGRKVRGAIIRAATQKLKAGLELTEGEARVYTGVLKAAKAGGAANGARIRALAQKAKSGQELTEEEARAYAAAKAAGAAVGALKRSAAQKVRAGLELTEEEARAYAASKAAGAAAGARIRTAAQKAKAGLELTEEEARAYEGSKRSGALKRAASQKVKAGQALTEEEARAYEVTRAGGAATGARLRAAAQKAKAGLELTEEEARVYEGVLKRGAVIADVASKVAEGAHLSHEEDSLYKAMQLGSIRRAGKRDLHRGVYPIKTGRYYARINIQTGGVRRNEYLGSFDTPEEAARAFDEAAIRRWQAGLVPELVTNYPPEGYPGYTGGVEQGVQE</sequence>
<protein>
    <recommendedName>
        <fullName evidence="7">AP2/ERF domain-containing protein</fullName>
    </recommendedName>
</protein>
<feature type="compositionally biased region" description="Low complexity" evidence="6">
    <location>
        <begin position="14"/>
        <end position="31"/>
    </location>
</feature>
<evidence type="ECO:0000256" key="2">
    <source>
        <dbReference type="ARBA" id="ARBA00023015"/>
    </source>
</evidence>
<evidence type="ECO:0000256" key="4">
    <source>
        <dbReference type="ARBA" id="ARBA00023163"/>
    </source>
</evidence>
<dbReference type="Gene3D" id="3.30.730.10">
    <property type="entry name" value="AP2/ERF domain"/>
    <property type="match status" value="1"/>
</dbReference>
<keyword evidence="3" id="KW-0238">DNA-binding</keyword>
<feature type="region of interest" description="Disordered" evidence="6">
    <location>
        <begin position="1"/>
        <end position="84"/>
    </location>
</feature>
<keyword evidence="2" id="KW-0805">Transcription regulation</keyword>
<evidence type="ECO:0000259" key="7">
    <source>
        <dbReference type="PROSITE" id="PS51032"/>
    </source>
</evidence>
<dbReference type="SUPFAM" id="SSF54171">
    <property type="entry name" value="DNA-binding domain"/>
    <property type="match status" value="1"/>
</dbReference>
<comment type="caution">
    <text evidence="8">The sequence shown here is derived from an EMBL/GenBank/DDBJ whole genome shotgun (WGS) entry which is preliminary data.</text>
</comment>
<evidence type="ECO:0000256" key="3">
    <source>
        <dbReference type="ARBA" id="ARBA00023125"/>
    </source>
</evidence>
<reference evidence="8" key="1">
    <citation type="journal article" date="2020" name="bioRxiv">
        <title>Comparative genomics of Chlamydomonas.</title>
        <authorList>
            <person name="Craig R.J."/>
            <person name="Hasan A.R."/>
            <person name="Ness R.W."/>
            <person name="Keightley P.D."/>
        </authorList>
    </citation>
    <scope>NUCLEOTIDE SEQUENCE</scope>
    <source>
        <strain evidence="8">CCAP 11/70</strain>
    </source>
</reference>
<evidence type="ECO:0000256" key="6">
    <source>
        <dbReference type="SAM" id="MobiDB-lite"/>
    </source>
</evidence>
<dbReference type="Proteomes" id="UP000612055">
    <property type="component" value="Unassembled WGS sequence"/>
</dbReference>
<feature type="compositionally biased region" description="Basic and acidic residues" evidence="6">
    <location>
        <begin position="73"/>
        <end position="84"/>
    </location>
</feature>
<dbReference type="PROSITE" id="PS51032">
    <property type="entry name" value="AP2_ERF"/>
    <property type="match status" value="1"/>
</dbReference>
<feature type="compositionally biased region" description="Pro residues" evidence="6">
    <location>
        <begin position="32"/>
        <end position="43"/>
    </location>
</feature>
<dbReference type="InterPro" id="IPR001471">
    <property type="entry name" value="AP2/ERF_dom"/>
</dbReference>
<keyword evidence="5" id="KW-0539">Nucleus</keyword>
<keyword evidence="4" id="KW-0804">Transcription</keyword>
<dbReference type="OrthoDB" id="515645at2759"/>
<evidence type="ECO:0000313" key="9">
    <source>
        <dbReference type="Proteomes" id="UP000612055"/>
    </source>
</evidence>
<accession>A0A836BS76</accession>
<dbReference type="GO" id="GO:0003677">
    <property type="term" value="F:DNA binding"/>
    <property type="evidence" value="ECO:0007669"/>
    <property type="project" value="UniProtKB-KW"/>
</dbReference>
<gene>
    <name evidence="8" type="ORF">HYH03_014172</name>
</gene>
<organism evidence="8 9">
    <name type="scientific">Edaphochlamys debaryana</name>
    <dbReference type="NCBI Taxonomy" id="47281"/>
    <lineage>
        <taxon>Eukaryota</taxon>
        <taxon>Viridiplantae</taxon>
        <taxon>Chlorophyta</taxon>
        <taxon>core chlorophytes</taxon>
        <taxon>Chlorophyceae</taxon>
        <taxon>CS clade</taxon>
        <taxon>Chlamydomonadales</taxon>
        <taxon>Chlamydomonadales incertae sedis</taxon>
        <taxon>Edaphochlamys</taxon>
    </lineage>
</organism>
<dbReference type="GO" id="GO:0003700">
    <property type="term" value="F:DNA-binding transcription factor activity"/>
    <property type="evidence" value="ECO:0007669"/>
    <property type="project" value="InterPro"/>
</dbReference>
<name>A0A836BS76_9CHLO</name>
<dbReference type="GO" id="GO:0005634">
    <property type="term" value="C:nucleus"/>
    <property type="evidence" value="ECO:0007669"/>
    <property type="project" value="UniProtKB-SubCell"/>
</dbReference>
<evidence type="ECO:0000256" key="5">
    <source>
        <dbReference type="ARBA" id="ARBA00023242"/>
    </source>
</evidence>